<reference evidence="2" key="1">
    <citation type="journal article" date="2019" name="Int. J. Syst. Evol. Microbiol.">
        <title>The Global Catalogue of Microorganisms (GCM) 10K type strain sequencing project: providing services to taxonomists for standard genome sequencing and annotation.</title>
        <authorList>
            <consortium name="The Broad Institute Genomics Platform"/>
            <consortium name="The Broad Institute Genome Sequencing Center for Infectious Disease"/>
            <person name="Wu L."/>
            <person name="Ma J."/>
        </authorList>
    </citation>
    <scope>NUCLEOTIDE SEQUENCE [LARGE SCALE GENOMIC DNA]</scope>
    <source>
        <strain evidence="2">CGMCC 1.15353</strain>
    </source>
</reference>
<comment type="caution">
    <text evidence="1">The sequence shown here is derived from an EMBL/GenBank/DDBJ whole genome shotgun (WGS) entry which is preliminary data.</text>
</comment>
<evidence type="ECO:0000313" key="1">
    <source>
        <dbReference type="EMBL" id="GGD07172.1"/>
    </source>
</evidence>
<organism evidence="1 2">
    <name type="scientific">Pontibacillus salipaludis</name>
    <dbReference type="NCBI Taxonomy" id="1697394"/>
    <lineage>
        <taxon>Bacteria</taxon>
        <taxon>Bacillati</taxon>
        <taxon>Bacillota</taxon>
        <taxon>Bacilli</taxon>
        <taxon>Bacillales</taxon>
        <taxon>Bacillaceae</taxon>
        <taxon>Pontibacillus</taxon>
    </lineage>
</organism>
<evidence type="ECO:0000313" key="2">
    <source>
        <dbReference type="Proteomes" id="UP000642571"/>
    </source>
</evidence>
<accession>A0ABQ1PYS9</accession>
<proteinExistence type="predicted"/>
<gene>
    <name evidence="1" type="primary">yqcI</name>
    <name evidence="1" type="ORF">GCM10011389_13450</name>
</gene>
<sequence length="256" mass="30327">MFIEVNLYTKSWIERNNHELESWQQDAYLDFSSMLLNEKKPYPCVPGKQGFVGDMLRFGFVKDITCKESAIHIANLLKEYGPISRETGMYASLVILSDSRDLERNRTSVEEYEEIFWTLLSDIHKVDEAPWPEGIPKDPHHTAWEFCFNGEPYFAFCATPAHTSRKSRHSPYFLLAFQPRWVFDQINASTTLGQKLKKVIRKRLVDYDEMEAHPSLMWYGQEENYEWKQYFLRDDDTTPSQCPFMRMKNKLKSIRH</sequence>
<dbReference type="Proteomes" id="UP000642571">
    <property type="component" value="Unassembled WGS sequence"/>
</dbReference>
<dbReference type="InterPro" id="IPR014988">
    <property type="entry name" value="Uncharacterised_YqcI/YcgG"/>
</dbReference>
<dbReference type="PANTHER" id="PTHR40045">
    <property type="entry name" value="YCGG FAMILY PROTEIN"/>
    <property type="match status" value="1"/>
</dbReference>
<evidence type="ECO:0008006" key="3">
    <source>
        <dbReference type="Google" id="ProtNLM"/>
    </source>
</evidence>
<dbReference type="PANTHER" id="PTHR40045:SF1">
    <property type="entry name" value="YQCI_YCGG FAMILY PROTEIN"/>
    <property type="match status" value="1"/>
</dbReference>
<keyword evidence="2" id="KW-1185">Reference proteome</keyword>
<name>A0ABQ1PYS9_9BACI</name>
<dbReference type="Pfam" id="PF08892">
    <property type="entry name" value="YqcI_YcgG"/>
    <property type="match status" value="1"/>
</dbReference>
<protein>
    <recommendedName>
        <fullName evidence="3">YqcI/YcgG family protein</fullName>
    </recommendedName>
</protein>
<dbReference type="EMBL" id="BMIN01000004">
    <property type="protein sequence ID" value="GGD07172.1"/>
    <property type="molecule type" value="Genomic_DNA"/>
</dbReference>